<dbReference type="OrthoDB" id="159246at2"/>
<dbReference type="AlphaFoldDB" id="A0A6I5ZR85"/>
<dbReference type="Proteomes" id="UP000425916">
    <property type="component" value="Chromosome"/>
</dbReference>
<protein>
    <submittedName>
        <fullName evidence="2">MobA-like NTP transferase domain protein</fullName>
    </submittedName>
</protein>
<proteinExistence type="predicted"/>
<feature type="domain" description="MobA-like NTP transferase" evidence="1">
    <location>
        <begin position="14"/>
        <end position="122"/>
    </location>
</feature>
<dbReference type="RefSeq" id="WP_156272683.1">
    <property type="nucleotide sequence ID" value="NZ_CP046244.1"/>
</dbReference>
<gene>
    <name evidence="2" type="ORF">MGLY_14230</name>
</gene>
<organism evidence="2 3">
    <name type="scientific">Neomoorella glycerini</name>
    <dbReference type="NCBI Taxonomy" id="55779"/>
    <lineage>
        <taxon>Bacteria</taxon>
        <taxon>Bacillati</taxon>
        <taxon>Bacillota</taxon>
        <taxon>Clostridia</taxon>
        <taxon>Neomoorellales</taxon>
        <taxon>Neomoorellaceae</taxon>
        <taxon>Neomoorella</taxon>
    </lineage>
</organism>
<dbReference type="Gene3D" id="3.90.550.10">
    <property type="entry name" value="Spore Coat Polysaccharide Biosynthesis Protein SpsA, Chain A"/>
    <property type="match status" value="1"/>
</dbReference>
<dbReference type="GO" id="GO:0016779">
    <property type="term" value="F:nucleotidyltransferase activity"/>
    <property type="evidence" value="ECO:0007669"/>
    <property type="project" value="UniProtKB-ARBA"/>
</dbReference>
<name>A0A6I5ZR85_9FIRM</name>
<dbReference type="EMBL" id="CP046244">
    <property type="protein sequence ID" value="QGP92067.1"/>
    <property type="molecule type" value="Genomic_DNA"/>
</dbReference>
<dbReference type="Pfam" id="PF12804">
    <property type="entry name" value="NTP_transf_3"/>
    <property type="match status" value="1"/>
</dbReference>
<evidence type="ECO:0000313" key="3">
    <source>
        <dbReference type="Proteomes" id="UP000425916"/>
    </source>
</evidence>
<dbReference type="InterPro" id="IPR029044">
    <property type="entry name" value="Nucleotide-diphossugar_trans"/>
</dbReference>
<dbReference type="InterPro" id="IPR025877">
    <property type="entry name" value="MobA-like_NTP_Trfase"/>
</dbReference>
<keyword evidence="3" id="KW-1185">Reference proteome</keyword>
<sequence length="247" mass="26920">MEVDAVVLAGDQEGRALLPVGSRPMIIWVVEALLASGRIRRLVVAGPPELAPALPRDITLVPAGRTTVDSALNGAAAFPASEWLLLVTADIPLLKPEAVRDFLDRCRERPADFYYPIVSRECNEASYPGVKRTYVRLRDGTFTGGNMVLIKNSALLTCARQGQELVRLRKSPLGLSRLIGLKFIVKFLTHRLTIAEAEKHFSRLLGARGAGIISPFPEIGIDVDKESDLELARRVLGSGPKESFVEG</sequence>
<accession>A0A6I5ZR85</accession>
<evidence type="ECO:0000259" key="1">
    <source>
        <dbReference type="Pfam" id="PF12804"/>
    </source>
</evidence>
<dbReference type="SUPFAM" id="SSF53448">
    <property type="entry name" value="Nucleotide-diphospho-sugar transferases"/>
    <property type="match status" value="1"/>
</dbReference>
<reference evidence="2 3" key="1">
    <citation type="submission" date="2019-11" db="EMBL/GenBank/DDBJ databases">
        <title>Genome sequence of Moorella glycerini DSM11254.</title>
        <authorList>
            <person name="Poehlein A."/>
            <person name="Boeer T."/>
            <person name="Daniel R."/>
        </authorList>
    </citation>
    <scope>NUCLEOTIDE SEQUENCE [LARGE SCALE GENOMIC DNA]</scope>
    <source>
        <strain evidence="2 3">DSM 11254</strain>
    </source>
</reference>
<keyword evidence="2" id="KW-0808">Transferase</keyword>
<evidence type="ECO:0000313" key="2">
    <source>
        <dbReference type="EMBL" id="QGP92067.1"/>
    </source>
</evidence>